<proteinExistence type="predicted"/>
<reference evidence="2" key="1">
    <citation type="submission" date="2022-01" db="EMBL/GenBank/DDBJ databases">
        <title>Nocardioidaceae gen. sp. A5X3R13.</title>
        <authorList>
            <person name="Lopez Marin M.A."/>
            <person name="Uhlik O."/>
        </authorList>
    </citation>
    <scope>NUCLEOTIDE SEQUENCE</scope>
    <source>
        <strain evidence="2">A5X3R13</strain>
    </source>
</reference>
<accession>A0AA46YL27</accession>
<feature type="domain" description="NmrA-like" evidence="1">
    <location>
        <begin position="39"/>
        <end position="236"/>
    </location>
</feature>
<keyword evidence="3" id="KW-1185">Reference proteome</keyword>
<dbReference type="Pfam" id="PF05368">
    <property type="entry name" value="NmrA"/>
    <property type="match status" value="1"/>
</dbReference>
<evidence type="ECO:0000313" key="2">
    <source>
        <dbReference type="EMBL" id="UYM06117.1"/>
    </source>
</evidence>
<dbReference type="RefSeq" id="WP_271634966.1">
    <property type="nucleotide sequence ID" value="NZ_CP094970.1"/>
</dbReference>
<dbReference type="Gene3D" id="3.40.50.720">
    <property type="entry name" value="NAD(P)-binding Rossmann-like Domain"/>
    <property type="match status" value="1"/>
</dbReference>
<evidence type="ECO:0000313" key="3">
    <source>
        <dbReference type="Proteomes" id="UP001164390"/>
    </source>
</evidence>
<dbReference type="EMBL" id="CP094970">
    <property type="protein sequence ID" value="UYM06117.1"/>
    <property type="molecule type" value="Genomic_DNA"/>
</dbReference>
<dbReference type="AlphaFoldDB" id="A0AA46YL27"/>
<protein>
    <submittedName>
        <fullName evidence="2">NmrA family NAD(P)-binding protein</fullName>
    </submittedName>
</protein>
<dbReference type="Gene3D" id="3.90.25.10">
    <property type="entry name" value="UDP-galactose 4-epimerase, domain 1"/>
    <property type="match status" value="1"/>
</dbReference>
<dbReference type="PANTHER" id="PTHR43162">
    <property type="match status" value="1"/>
</dbReference>
<dbReference type="KEGG" id="sgrg:L0C25_03325"/>
<dbReference type="InterPro" id="IPR036291">
    <property type="entry name" value="NAD(P)-bd_dom_sf"/>
</dbReference>
<sequence length="266" mass="28562">MAVRRVAVVGANGKTGRAVTSALHAREVAVTAIGRAELASLPSALEGADALYLIAPNMHEDEPAFVRRILAVARTEGVRRVAYHSVAAPYAPAMPHHVGKAEAENAVRTGSSDWTILQPCAYVQNFVPALRPDDSALRVAYSPRKPFGLVDLADVAEAAATVLLSDTHIGATYELGGPDLVDVHDVARAAGQVLGREVPVSRISVEAWRENDGSNLDSRVRDWLAAMFDYYDEHGLPVGSLPLTVLLGREPTPLEATLRRELRPAR</sequence>
<gene>
    <name evidence="2" type="ORF">L0C25_03325</name>
</gene>
<evidence type="ECO:0000259" key="1">
    <source>
        <dbReference type="Pfam" id="PF05368"/>
    </source>
</evidence>
<organism evidence="2 3">
    <name type="scientific">Solicola gregarius</name>
    <dbReference type="NCBI Taxonomy" id="2908642"/>
    <lineage>
        <taxon>Bacteria</taxon>
        <taxon>Bacillati</taxon>
        <taxon>Actinomycetota</taxon>
        <taxon>Actinomycetes</taxon>
        <taxon>Propionibacteriales</taxon>
        <taxon>Nocardioidaceae</taxon>
        <taxon>Solicola</taxon>
    </lineage>
</organism>
<dbReference type="Proteomes" id="UP001164390">
    <property type="component" value="Chromosome"/>
</dbReference>
<dbReference type="InterPro" id="IPR051604">
    <property type="entry name" value="Ergot_Alk_Oxidoreductase"/>
</dbReference>
<dbReference type="SUPFAM" id="SSF51735">
    <property type="entry name" value="NAD(P)-binding Rossmann-fold domains"/>
    <property type="match status" value="1"/>
</dbReference>
<dbReference type="PANTHER" id="PTHR43162:SF1">
    <property type="entry name" value="PRESTALK A DIFFERENTIATION PROTEIN A"/>
    <property type="match status" value="1"/>
</dbReference>
<name>A0AA46YL27_9ACTN</name>
<dbReference type="InterPro" id="IPR008030">
    <property type="entry name" value="NmrA-like"/>
</dbReference>